<dbReference type="AlphaFoldDB" id="A0A5J5B278"/>
<sequence>MSELRMMVGSEGHAQEQCNGRWVDVEQTETRTSSGGRNGEERIARLTRDHDDGEGARVAEELHDRDGESLRRLTTVDKDTAMQHGRYPLAPELKEDLMRAKLLNQLGSREAAFCPMGWLIDCQLETKRSFKEEMDKVYVQIVAGVIKPPEPVVDSGLGMLLMEVTEAEVTEWVTRKIKELRDFSGSDI</sequence>
<dbReference type="EMBL" id="CM018039">
    <property type="protein sequence ID" value="KAA8536660.1"/>
    <property type="molecule type" value="Genomic_DNA"/>
</dbReference>
<gene>
    <name evidence="1" type="ORF">F0562_029138</name>
</gene>
<accession>A0A5J5B278</accession>
<organism evidence="1 2">
    <name type="scientific">Nyssa sinensis</name>
    <dbReference type="NCBI Taxonomy" id="561372"/>
    <lineage>
        <taxon>Eukaryota</taxon>
        <taxon>Viridiplantae</taxon>
        <taxon>Streptophyta</taxon>
        <taxon>Embryophyta</taxon>
        <taxon>Tracheophyta</taxon>
        <taxon>Spermatophyta</taxon>
        <taxon>Magnoliopsida</taxon>
        <taxon>eudicotyledons</taxon>
        <taxon>Gunneridae</taxon>
        <taxon>Pentapetalae</taxon>
        <taxon>asterids</taxon>
        <taxon>Cornales</taxon>
        <taxon>Nyssaceae</taxon>
        <taxon>Nyssa</taxon>
    </lineage>
</organism>
<keyword evidence="2" id="KW-1185">Reference proteome</keyword>
<protein>
    <submittedName>
        <fullName evidence="1">Uncharacterized protein</fullName>
    </submittedName>
</protein>
<dbReference type="Proteomes" id="UP000325577">
    <property type="component" value="Linkage Group LG16"/>
</dbReference>
<evidence type="ECO:0000313" key="2">
    <source>
        <dbReference type="Proteomes" id="UP000325577"/>
    </source>
</evidence>
<reference evidence="1 2" key="1">
    <citation type="submission" date="2019-09" db="EMBL/GenBank/DDBJ databases">
        <title>A chromosome-level genome assembly of the Chinese tupelo Nyssa sinensis.</title>
        <authorList>
            <person name="Yang X."/>
            <person name="Kang M."/>
            <person name="Yang Y."/>
            <person name="Xiong H."/>
            <person name="Wang M."/>
            <person name="Zhang Z."/>
            <person name="Wang Z."/>
            <person name="Wu H."/>
            <person name="Ma T."/>
            <person name="Liu J."/>
            <person name="Xi Z."/>
        </authorList>
    </citation>
    <scope>NUCLEOTIDE SEQUENCE [LARGE SCALE GENOMIC DNA]</scope>
    <source>
        <strain evidence="1">J267</strain>
        <tissue evidence="1">Leaf</tissue>
    </source>
</reference>
<name>A0A5J5B278_9ASTE</name>
<proteinExistence type="predicted"/>
<evidence type="ECO:0000313" key="1">
    <source>
        <dbReference type="EMBL" id="KAA8536660.1"/>
    </source>
</evidence>